<gene>
    <name evidence="1" type="ORF">METZ01_LOCUS57592</name>
</gene>
<organism evidence="1">
    <name type="scientific">marine metagenome</name>
    <dbReference type="NCBI Taxonomy" id="408172"/>
    <lineage>
        <taxon>unclassified sequences</taxon>
        <taxon>metagenomes</taxon>
        <taxon>ecological metagenomes</taxon>
    </lineage>
</organism>
<reference evidence="1" key="1">
    <citation type="submission" date="2018-05" db="EMBL/GenBank/DDBJ databases">
        <authorList>
            <person name="Lanie J.A."/>
            <person name="Ng W.-L."/>
            <person name="Kazmierczak K.M."/>
            <person name="Andrzejewski T.M."/>
            <person name="Davidsen T.M."/>
            <person name="Wayne K.J."/>
            <person name="Tettelin H."/>
            <person name="Glass J.I."/>
            <person name="Rusch D."/>
            <person name="Podicherti R."/>
            <person name="Tsui H.-C.T."/>
            <person name="Winkler M.E."/>
        </authorList>
    </citation>
    <scope>NUCLEOTIDE SEQUENCE</scope>
</reference>
<sequence length="198" mass="21145">MKSKSKSKSAFLALLIVPLFSGCSWALVEGPPVGYERFNYVPCTAQKVLPITDAAVSAIFTWLGLVILTEDDFSNAFEKNFTFSKTSAAATSLTTGVLAGASAYVGYSRATECRAAQLEIAARNREVTAQNQDESSRSPEYAGLGPLLPAPIFGADPPDLPVAIPSLRWFDQLFPAPDFGANAFDPVFRGAISNSPDQ</sequence>
<protein>
    <recommendedName>
        <fullName evidence="2">Lipoprotein</fullName>
    </recommendedName>
</protein>
<accession>A0A381SN57</accession>
<dbReference type="AlphaFoldDB" id="A0A381SN57"/>
<evidence type="ECO:0000313" key="1">
    <source>
        <dbReference type="EMBL" id="SVA04738.1"/>
    </source>
</evidence>
<proteinExistence type="predicted"/>
<evidence type="ECO:0008006" key="2">
    <source>
        <dbReference type="Google" id="ProtNLM"/>
    </source>
</evidence>
<dbReference type="PROSITE" id="PS51257">
    <property type="entry name" value="PROKAR_LIPOPROTEIN"/>
    <property type="match status" value="1"/>
</dbReference>
<name>A0A381SN57_9ZZZZ</name>
<dbReference type="EMBL" id="UINC01003258">
    <property type="protein sequence ID" value="SVA04738.1"/>
    <property type="molecule type" value="Genomic_DNA"/>
</dbReference>